<evidence type="ECO:0000256" key="2">
    <source>
        <dbReference type="PROSITE-ProRule" id="PRU00335"/>
    </source>
</evidence>
<protein>
    <submittedName>
        <fullName evidence="5">TetR/AcrR family transcriptional regulator</fullName>
    </submittedName>
</protein>
<feature type="compositionally biased region" description="Basic and acidic residues" evidence="3">
    <location>
        <begin position="1"/>
        <end position="23"/>
    </location>
</feature>
<evidence type="ECO:0000256" key="3">
    <source>
        <dbReference type="SAM" id="MobiDB-lite"/>
    </source>
</evidence>
<proteinExistence type="predicted"/>
<evidence type="ECO:0000256" key="1">
    <source>
        <dbReference type="ARBA" id="ARBA00023125"/>
    </source>
</evidence>
<keyword evidence="6" id="KW-1185">Reference proteome</keyword>
<dbReference type="PANTHER" id="PTHR30055:SF146">
    <property type="entry name" value="HTH-TYPE TRANSCRIPTIONAL DUAL REGULATOR CECR"/>
    <property type="match status" value="1"/>
</dbReference>
<dbReference type="RefSeq" id="WP_208150775.1">
    <property type="nucleotide sequence ID" value="NZ_JAGETV010000028.1"/>
</dbReference>
<sequence length="222" mass="25108">MSKVVESKDSPSEALSTRREVTTNKRGLARQQKLLEVAQKHFFAHGYAGANVNDIVREAGGSLNTLYRHFGNKLGLFEAVMQDKANQLFLPFAETDYWQADMENNLLNFGRAVQSVALSPDGLTIHRLVSSENNLEQSEIQRLFYKIGPQTAITILGDYLHGLKEQGRIRINDCYIAAAQFLEMIKGPFFYPALFGKLPEEQEMEKALKQSVEIFLNGCLRY</sequence>
<dbReference type="Proteomes" id="UP000664835">
    <property type="component" value="Unassembled WGS sequence"/>
</dbReference>
<accession>A0ABS3Q725</accession>
<dbReference type="SUPFAM" id="SSF46689">
    <property type="entry name" value="Homeodomain-like"/>
    <property type="match status" value="1"/>
</dbReference>
<dbReference type="Pfam" id="PF00440">
    <property type="entry name" value="TetR_N"/>
    <property type="match status" value="1"/>
</dbReference>
<dbReference type="InterPro" id="IPR039536">
    <property type="entry name" value="TetR_C_Proteobacteria"/>
</dbReference>
<dbReference type="PANTHER" id="PTHR30055">
    <property type="entry name" value="HTH-TYPE TRANSCRIPTIONAL REGULATOR RUTR"/>
    <property type="match status" value="1"/>
</dbReference>
<dbReference type="Gene3D" id="1.10.10.60">
    <property type="entry name" value="Homeodomain-like"/>
    <property type="match status" value="1"/>
</dbReference>
<dbReference type="Gene3D" id="1.10.357.10">
    <property type="entry name" value="Tetracycline Repressor, domain 2"/>
    <property type="match status" value="1"/>
</dbReference>
<feature type="region of interest" description="Disordered" evidence="3">
    <location>
        <begin position="1"/>
        <end position="25"/>
    </location>
</feature>
<organism evidence="5 6">
    <name type="scientific">Thiomicrorhabdus marina</name>
    <dbReference type="NCBI Taxonomy" id="2818442"/>
    <lineage>
        <taxon>Bacteria</taxon>
        <taxon>Pseudomonadati</taxon>
        <taxon>Pseudomonadota</taxon>
        <taxon>Gammaproteobacteria</taxon>
        <taxon>Thiotrichales</taxon>
        <taxon>Piscirickettsiaceae</taxon>
        <taxon>Thiomicrorhabdus</taxon>
    </lineage>
</organism>
<dbReference type="PRINTS" id="PR00455">
    <property type="entry name" value="HTHTETR"/>
</dbReference>
<dbReference type="Pfam" id="PF14246">
    <property type="entry name" value="TetR_C_7"/>
    <property type="match status" value="1"/>
</dbReference>
<feature type="domain" description="HTH tetR-type" evidence="4">
    <location>
        <begin position="28"/>
        <end position="88"/>
    </location>
</feature>
<dbReference type="EMBL" id="JAGETV010000028">
    <property type="protein sequence ID" value="MBO1928160.1"/>
    <property type="molecule type" value="Genomic_DNA"/>
</dbReference>
<gene>
    <name evidence="5" type="ORF">J3998_11295</name>
</gene>
<evidence type="ECO:0000313" key="6">
    <source>
        <dbReference type="Proteomes" id="UP000664835"/>
    </source>
</evidence>
<dbReference type="InterPro" id="IPR009057">
    <property type="entry name" value="Homeodomain-like_sf"/>
</dbReference>
<dbReference type="InterPro" id="IPR001647">
    <property type="entry name" value="HTH_TetR"/>
</dbReference>
<comment type="caution">
    <text evidence="5">The sequence shown here is derived from an EMBL/GenBank/DDBJ whole genome shotgun (WGS) entry which is preliminary data.</text>
</comment>
<dbReference type="PROSITE" id="PS50977">
    <property type="entry name" value="HTH_TETR_2"/>
    <property type="match status" value="1"/>
</dbReference>
<feature type="DNA-binding region" description="H-T-H motif" evidence="2">
    <location>
        <begin position="51"/>
        <end position="70"/>
    </location>
</feature>
<reference evidence="5 6" key="1">
    <citation type="submission" date="2021-03" db="EMBL/GenBank/DDBJ databases">
        <title>Thiomicrorhabdus sp.nov.,novel sulfur-oxidizing bacteria isolated from coastal sediment.</title>
        <authorList>
            <person name="Liu X."/>
        </authorList>
    </citation>
    <scope>NUCLEOTIDE SEQUENCE [LARGE SCALE GENOMIC DNA]</scope>
    <source>
        <strain evidence="5 6">6S2-11</strain>
    </source>
</reference>
<dbReference type="InterPro" id="IPR050109">
    <property type="entry name" value="HTH-type_TetR-like_transc_reg"/>
</dbReference>
<evidence type="ECO:0000259" key="4">
    <source>
        <dbReference type="PROSITE" id="PS50977"/>
    </source>
</evidence>
<evidence type="ECO:0000313" key="5">
    <source>
        <dbReference type="EMBL" id="MBO1928160.1"/>
    </source>
</evidence>
<name>A0ABS3Q725_9GAMM</name>
<keyword evidence="1 2" id="KW-0238">DNA-binding</keyword>